<organism evidence="1 2">
    <name type="scientific">SAR324 cluster bacterium</name>
    <dbReference type="NCBI Taxonomy" id="2024889"/>
    <lineage>
        <taxon>Bacteria</taxon>
        <taxon>Deltaproteobacteria</taxon>
        <taxon>SAR324 cluster</taxon>
    </lineage>
</organism>
<evidence type="ECO:0000313" key="2">
    <source>
        <dbReference type="Proteomes" id="UP000524246"/>
    </source>
</evidence>
<dbReference type="AlphaFoldDB" id="A0A7X9FS12"/>
<name>A0A7X9FS12_9DELT</name>
<dbReference type="Proteomes" id="UP000524246">
    <property type="component" value="Unassembled WGS sequence"/>
</dbReference>
<protein>
    <submittedName>
        <fullName evidence="1">Uncharacterized protein</fullName>
    </submittedName>
</protein>
<dbReference type="EMBL" id="JAAZON010000387">
    <property type="protein sequence ID" value="NMC63233.1"/>
    <property type="molecule type" value="Genomic_DNA"/>
</dbReference>
<sequence length="66" mass="7108">MSDQGGNPSVSVKISLENILIYTVSASFNDTSRPAAEFAFDYQRIFIKVGGDNSCFDAGSLSKLNI</sequence>
<comment type="caution">
    <text evidence="1">The sequence shown here is derived from an EMBL/GenBank/DDBJ whole genome shotgun (WGS) entry which is preliminary data.</text>
</comment>
<evidence type="ECO:0000313" key="1">
    <source>
        <dbReference type="EMBL" id="NMC63233.1"/>
    </source>
</evidence>
<proteinExistence type="predicted"/>
<reference evidence="1 2" key="1">
    <citation type="journal article" date="2020" name="Biotechnol. Biofuels">
        <title>New insights from the biogas microbiome by comprehensive genome-resolved metagenomics of nearly 1600 species originating from multiple anaerobic digesters.</title>
        <authorList>
            <person name="Campanaro S."/>
            <person name="Treu L."/>
            <person name="Rodriguez-R L.M."/>
            <person name="Kovalovszki A."/>
            <person name="Ziels R.M."/>
            <person name="Maus I."/>
            <person name="Zhu X."/>
            <person name="Kougias P.G."/>
            <person name="Basile A."/>
            <person name="Luo G."/>
            <person name="Schluter A."/>
            <person name="Konstantinidis K.T."/>
            <person name="Angelidaki I."/>
        </authorList>
    </citation>
    <scope>NUCLEOTIDE SEQUENCE [LARGE SCALE GENOMIC DNA]</scope>
    <source>
        <strain evidence="1">AS27yjCOA_65</strain>
    </source>
</reference>
<gene>
    <name evidence="1" type="ORF">GYA55_08690</name>
</gene>
<accession>A0A7X9FS12</accession>